<evidence type="ECO:0000313" key="6">
    <source>
        <dbReference type="Proteomes" id="UP000198512"/>
    </source>
</evidence>
<evidence type="ECO:0000313" key="5">
    <source>
        <dbReference type="EMBL" id="SER24345.1"/>
    </source>
</evidence>
<evidence type="ECO:0000259" key="4">
    <source>
        <dbReference type="SMART" id="SM00912"/>
    </source>
</evidence>
<dbReference type="Pfam" id="PF18676">
    <property type="entry name" value="MBG_2"/>
    <property type="match status" value="1"/>
</dbReference>
<comment type="caution">
    <text evidence="5">The sequence shown here is derived from an EMBL/GenBank/DDBJ whole genome shotgun (WGS) entry which is preliminary data.</text>
</comment>
<evidence type="ECO:0000256" key="1">
    <source>
        <dbReference type="ARBA" id="ARBA00004613"/>
    </source>
</evidence>
<dbReference type="InterPro" id="IPR011050">
    <property type="entry name" value="Pectin_lyase_fold/virulence"/>
</dbReference>
<dbReference type="Gene3D" id="2.160.20.110">
    <property type="match status" value="3"/>
</dbReference>
<gene>
    <name evidence="5" type="ORF">SAMN05216600_1194</name>
</gene>
<dbReference type="EMBL" id="FOFP01000019">
    <property type="protein sequence ID" value="SER24345.1"/>
    <property type="molecule type" value="Genomic_DNA"/>
</dbReference>
<dbReference type="Pfam" id="PF05860">
    <property type="entry name" value="TPS"/>
    <property type="match status" value="1"/>
</dbReference>
<dbReference type="Proteomes" id="UP000198512">
    <property type="component" value="Unassembled WGS sequence"/>
</dbReference>
<dbReference type="InterPro" id="IPR008638">
    <property type="entry name" value="FhaB/CdiA-like_TPS"/>
</dbReference>
<dbReference type="InterPro" id="IPR050909">
    <property type="entry name" value="Bact_Autotransporter_VF"/>
</dbReference>
<dbReference type="Gene3D" id="2.160.20.10">
    <property type="entry name" value="Single-stranded right-handed beta-helix, Pectin lyase-like"/>
    <property type="match status" value="1"/>
</dbReference>
<dbReference type="RefSeq" id="WP_090391064.1">
    <property type="nucleotide sequence ID" value="NZ_FOFP01000019.1"/>
</dbReference>
<keyword evidence="2" id="KW-0964">Secreted</keyword>
<dbReference type="InterPro" id="IPR012334">
    <property type="entry name" value="Pectin_lyas_fold"/>
</dbReference>
<dbReference type="InterPro" id="IPR041286">
    <property type="entry name" value="MBG_2"/>
</dbReference>
<keyword evidence="3" id="KW-0732">Signal</keyword>
<comment type="subcellular location">
    <subcellularLocation>
        <location evidence="1">Secreted</location>
    </subcellularLocation>
</comment>
<evidence type="ECO:0000256" key="3">
    <source>
        <dbReference type="ARBA" id="ARBA00022729"/>
    </source>
</evidence>
<proteinExistence type="predicted"/>
<keyword evidence="6" id="KW-1185">Reference proteome</keyword>
<sequence>MNRTYALVWNPSLATWTVAHEHARRRGKGAGAVLAAALLLPAMVFAADLPTGGQVASGSGQIGTPSNNQMVIDQASNKLAIDWQSFDIAAGNKVTFHQPGRDAIALNRVLGSDGSKIMGQLDANGRVFIVNPNGVLFGANAQVNVGALVASTLDISNSDFEAGNYRFKGDGSNARVINNGQITAADGGSVALLGGTVSNNGVIVANQGTVALAAGNAVTLDFAGDGLLNVQVDEAVVDALVENQQLIKADGGQVLLTANAGDALLKTVVNNTGVIEAQTLGEKDGKIVLLGSFDGGTVQVAGTLDASAPDGGNGGFIDTSGAHVKVADGAKVTTKAADGKTGTWLIDPTDFTVSAGSAIQTNSGIGATTLSNNLNNTSVTLQTVASGSEDGDINVNAAVTWNAGTTLTLSAHNDININAAITAQNANGKVALQYGQASTDGGTADYHIKAPINLQSGNNFSTRKGSTGSLISYTVVNDANALQAMSSTLGGNYALGSDIDLSSITNWTPVGSSDSSQFTGELAGLGHTLSNLTIDRSSTDYVGLFGYTSYISVIRDIGLVDGSVTGNNRVGGLVGDNYGTISNAYATGSVSGSEHVGGLVGHNDGTISNAYATGSVTGNNRVGGLVGYNDYGTLRNAYATGSVTGSEYVGGLVGYNDNTISNAYATGSVTGSSDVGGLVGNNDYGTISNAYWDSISTEQNNALGGGSGTGTDISSNRYNHSGYTGLGTWALVTGTSNVYAASDSNGVQWIMIEGQTRPFLASEYSTSISNAHQLQLMAYNLGANYTLAGDIDASATAGSNLSDMWSTSGFVPVGDNANKFGGQINGNGHVITGLTIDRSATDYVGLFGYIDSASRISDIGLVGGSVSGRNNVGGLVGLVAFNGATVNNAFVTANVSGADYVGGLAGHNQGTISNAYATGNVSGSNYLGGLAGYNNQGIISNAYATGDVSSIVAGNSYLGGLVGLNTSGTISNAYAIGSVSGNAYVGGLAGYNTGNISNAYAIGSVSGNGYVGGLVGYNALGTISYAYTTGSVSGGSYVGGLAGYNTGNISNAYAIGSVSGNGYVGGLVGYNLGRAISNAYATGSVSGSNAVGGLVGYNDNGNISNSFYATTEAGGNAINDSGATANEFSGNTNGTGTTWAQLTQSSTFTGWDIASTGGSSAVWRIYDGYSAPLLRSFLQSITLTADASGGSKTYNGTAATGTTTYTGSDLDTSKLLGTLGYASNSKNAGTYSSADGSLILSGLYSGQQGYDISYADTSLTISKAALAITGISALNKTYDATTHASLTGSVAVNVLGSDIVSVSGTGIGSFADANADSNKAVTVSGYSLTGADAGNYNLLQPTGVTASINKADLTLSGSKVYDGSTSVAGSTLTATGVAGQTFTVTGSGDASNLASKNVQSGSALASTMGLSLGSSSNGGLASNYNAPGLAGSSYTVTAKGITLIGITAADKTYDATTTATLNTAALGYSGVIGGDIVALAGSGSGSFATKNVGTNKTVTVSGYSLIGDDAGNYVVTQPTGLTASVSKANLAVSGIAAVNKTYDATTGATLSGTAAVSALGSDIVSVTGTGAGSFADANAGVGKAVTVTGYALTGSDADNYNLVQPTGLTASINKADLTLSGSKVYDGSTAVAGSTLTATGVAGQTFTVTGSGDASNLASKNVQSGTTLGSATGLTLGSSSNGGLSSNYNLLSTSGSSYTVTAKGITLTGITAADKTYDATTAATLNTANVAYSGMINGDDLSLGGSGSGSFATKDVGTNKTVTVSGYSLSGADAGNYVVTQPTGLTATISKADLLLTGLTTANKIYDATTTATLSGTASLAAALGSDVVSLNGTGTGNFADTNVGTNKAVTVSGYTLSGTDAGNYNIAQPNGLTASIDKADLTITANDASKIAGQSIALSGYSASGLVGNDSVTSVSLSSLGQPTTAPAGSYAIIASDAIGAALSNYNIDYQDGTLLVTAAASEPTTASSQPYISVLASNGQTASTEAKQQTNESEAFNQNMLITNPLNVGLNLQVISDGIRLPEGI</sequence>
<dbReference type="Pfam" id="PF18657">
    <property type="entry name" value="YDG"/>
    <property type="match status" value="6"/>
</dbReference>
<dbReference type="PANTHER" id="PTHR12338:SF8">
    <property type="entry name" value="HEME_HEMOPEXIN-BINDING PROTEIN"/>
    <property type="match status" value="1"/>
</dbReference>
<dbReference type="SUPFAM" id="SSF51126">
    <property type="entry name" value="Pectin lyase-like"/>
    <property type="match status" value="1"/>
</dbReference>
<dbReference type="InterPro" id="IPR041248">
    <property type="entry name" value="YDG"/>
</dbReference>
<dbReference type="PANTHER" id="PTHR12338">
    <property type="entry name" value="AUTOTRANSPORTER"/>
    <property type="match status" value="1"/>
</dbReference>
<name>A0ABY1BN95_9PSED</name>
<dbReference type="SMART" id="SM00912">
    <property type="entry name" value="Haemagg_act"/>
    <property type="match status" value="1"/>
</dbReference>
<dbReference type="Pfam" id="PF13018">
    <property type="entry name" value="ESPR"/>
    <property type="match status" value="1"/>
</dbReference>
<organism evidence="5 6">
    <name type="scientific">Pseudomonas cuatrocienegasensis</name>
    <dbReference type="NCBI Taxonomy" id="543360"/>
    <lineage>
        <taxon>Bacteria</taxon>
        <taxon>Pseudomonadati</taxon>
        <taxon>Pseudomonadota</taxon>
        <taxon>Gammaproteobacteria</taxon>
        <taxon>Pseudomonadales</taxon>
        <taxon>Pseudomonadaceae</taxon>
        <taxon>Pseudomonas</taxon>
    </lineage>
</organism>
<evidence type="ECO:0000256" key="2">
    <source>
        <dbReference type="ARBA" id="ARBA00022525"/>
    </source>
</evidence>
<accession>A0ABY1BN95</accession>
<feature type="domain" description="Filamentous haemagglutinin FhaB/tRNA nuclease CdiA-like TPS" evidence="4">
    <location>
        <begin position="46"/>
        <end position="159"/>
    </location>
</feature>
<dbReference type="NCBIfam" id="TIGR01901">
    <property type="entry name" value="adhes_NPXG"/>
    <property type="match status" value="1"/>
</dbReference>
<dbReference type="Pfam" id="PF07581">
    <property type="entry name" value="Glug"/>
    <property type="match status" value="10"/>
</dbReference>
<dbReference type="InterPro" id="IPR024973">
    <property type="entry name" value="ESPR"/>
</dbReference>
<protein>
    <submittedName>
        <fullName evidence="5">Filamentous hemagglutinin family N-terminal domain-containing protein</fullName>
    </submittedName>
</protein>
<reference evidence="5 6" key="1">
    <citation type="submission" date="2016-10" db="EMBL/GenBank/DDBJ databases">
        <authorList>
            <person name="Varghese N."/>
            <person name="Submissions S."/>
        </authorList>
    </citation>
    <scope>NUCLEOTIDE SEQUENCE [LARGE SCALE GENOMIC DNA]</scope>
    <source>
        <strain evidence="5 6">CIP 109853</strain>
    </source>
</reference>
<dbReference type="InterPro" id="IPR011493">
    <property type="entry name" value="GLUG"/>
</dbReference>